<protein>
    <submittedName>
        <fullName evidence="2">Uncharacterized protein</fullName>
    </submittedName>
</protein>
<dbReference type="AlphaFoldDB" id="A0A1T2KTE3"/>
<dbReference type="OrthoDB" id="5762913at2"/>
<keyword evidence="1" id="KW-0812">Transmembrane</keyword>
<reference evidence="2 3" key="1">
    <citation type="submission" date="2016-11" db="EMBL/GenBank/DDBJ databases">
        <title>Mixed transmission modes and dynamic genome evolution in an obligate animal-bacterial symbiosis.</title>
        <authorList>
            <person name="Russell S.L."/>
            <person name="Corbett-Detig R.B."/>
            <person name="Cavanaugh C.M."/>
        </authorList>
    </citation>
    <scope>NUCLEOTIDE SEQUENCE [LARGE SCALE GENOMIC DNA]</scope>
    <source>
        <strain evidence="2">Se-Cadez</strain>
    </source>
</reference>
<evidence type="ECO:0000313" key="3">
    <source>
        <dbReference type="Proteomes" id="UP000190896"/>
    </source>
</evidence>
<feature type="transmembrane region" description="Helical" evidence="1">
    <location>
        <begin position="46"/>
        <end position="66"/>
    </location>
</feature>
<name>A0A1T2KTE3_9GAMM</name>
<sequence>MKIDITDEIRKKAKAPHELYMLNMFLFNIPMVAGTLAYTIGGKIMLIWAVIGALLVSLGTVGFIHIKASQAEKDATWFVMLHWKLSVKRSRILLIGYAVAIVIIGVGILIGSGMADKNMQAIMTTVFTRIGIVPALLIILVTAILEGQAMHLVNNGIAPKRLAEQFPPPDDVKVLEKENEDAA</sequence>
<feature type="transmembrane region" description="Helical" evidence="1">
    <location>
        <begin position="92"/>
        <end position="115"/>
    </location>
</feature>
<evidence type="ECO:0000256" key="1">
    <source>
        <dbReference type="SAM" id="Phobius"/>
    </source>
</evidence>
<dbReference type="RefSeq" id="WP_078487640.1">
    <property type="nucleotide sequence ID" value="NZ_MPRJ01000054.1"/>
</dbReference>
<keyword evidence="3" id="KW-1185">Reference proteome</keyword>
<accession>A0A1T2KTE3</accession>
<evidence type="ECO:0000313" key="2">
    <source>
        <dbReference type="EMBL" id="OOZ36123.1"/>
    </source>
</evidence>
<dbReference type="Proteomes" id="UP000190896">
    <property type="component" value="Unassembled WGS sequence"/>
</dbReference>
<organism evidence="2 3">
    <name type="scientific">Solemya velesiana gill symbiont</name>
    <dbReference type="NCBI Taxonomy" id="1918948"/>
    <lineage>
        <taxon>Bacteria</taxon>
        <taxon>Pseudomonadati</taxon>
        <taxon>Pseudomonadota</taxon>
        <taxon>Gammaproteobacteria</taxon>
        <taxon>sulfur-oxidizing symbionts</taxon>
    </lineage>
</organism>
<keyword evidence="1" id="KW-1133">Transmembrane helix</keyword>
<gene>
    <name evidence="2" type="ORF">BOW51_08765</name>
</gene>
<proteinExistence type="predicted"/>
<feature type="transmembrane region" description="Helical" evidence="1">
    <location>
        <begin position="20"/>
        <end position="40"/>
    </location>
</feature>
<keyword evidence="1" id="KW-0472">Membrane</keyword>
<feature type="transmembrane region" description="Helical" evidence="1">
    <location>
        <begin position="121"/>
        <end position="145"/>
    </location>
</feature>
<dbReference type="EMBL" id="MPRJ01000054">
    <property type="protein sequence ID" value="OOZ36123.1"/>
    <property type="molecule type" value="Genomic_DNA"/>
</dbReference>
<comment type="caution">
    <text evidence="2">The sequence shown here is derived from an EMBL/GenBank/DDBJ whole genome shotgun (WGS) entry which is preliminary data.</text>
</comment>